<dbReference type="Proteomes" id="UP001521785">
    <property type="component" value="Unassembled WGS sequence"/>
</dbReference>
<keyword evidence="2" id="KW-1185">Reference proteome</keyword>
<evidence type="ECO:0000313" key="2">
    <source>
        <dbReference type="Proteomes" id="UP001521785"/>
    </source>
</evidence>
<name>A0ABR3QSM1_9PLEO</name>
<reference evidence="1 2" key="1">
    <citation type="submission" date="2024-02" db="EMBL/GenBank/DDBJ databases">
        <title>De novo assembly and annotation of 12 fungi associated with fruit tree decline syndrome in Ontario, Canada.</title>
        <authorList>
            <person name="Sulman M."/>
            <person name="Ellouze W."/>
            <person name="Ilyukhin E."/>
        </authorList>
    </citation>
    <scope>NUCLEOTIDE SEQUENCE [LARGE SCALE GENOMIC DNA]</scope>
    <source>
        <strain evidence="1 2">M42-189</strain>
    </source>
</reference>
<protein>
    <recommendedName>
        <fullName evidence="3">Heterokaryon incompatibility domain-containing protein</fullName>
    </recommendedName>
</protein>
<gene>
    <name evidence="1" type="ORF">SLS60_009837</name>
</gene>
<sequence length="368" mass="42348">MNRSWPALVVDKVRKEQLRWNQHGHIDVPNLPTEHIHISSSRIETAILELVRVSASHEIRQMAVLSWRWDVSPGSVSRNLFAAVLYARQAGIQYLFIDTVSIDQSLDKQNLIDEVSAFSQLYATLPAIRAYDKAGEHISSTARRPWVFHEQQLIKQSPYRPISVRQFSKINILRAGPDNAIRQWENTYFLSALLVLHGTIPMTDIADFRFLMPAIAQLLSRFHQEMCTNDYLLTVVLLSALNNPNPIQAPRSTNIHDLHYERYQFLPTRRKHEYSVRLDGKKIAQWGKSSIGKARELRFVKGARGVVLKLLGIDEGMFKRTRKKRLTTVNVSSGELSVKNGRKKRLSERCFFWVDLEGEVVWMHELGG</sequence>
<evidence type="ECO:0008006" key="3">
    <source>
        <dbReference type="Google" id="ProtNLM"/>
    </source>
</evidence>
<proteinExistence type="predicted"/>
<comment type="caution">
    <text evidence="1">The sequence shown here is derived from an EMBL/GenBank/DDBJ whole genome shotgun (WGS) entry which is preliminary data.</text>
</comment>
<organism evidence="1 2">
    <name type="scientific">Paraconiothyrium brasiliense</name>
    <dbReference type="NCBI Taxonomy" id="300254"/>
    <lineage>
        <taxon>Eukaryota</taxon>
        <taxon>Fungi</taxon>
        <taxon>Dikarya</taxon>
        <taxon>Ascomycota</taxon>
        <taxon>Pezizomycotina</taxon>
        <taxon>Dothideomycetes</taxon>
        <taxon>Pleosporomycetidae</taxon>
        <taxon>Pleosporales</taxon>
        <taxon>Massarineae</taxon>
        <taxon>Didymosphaeriaceae</taxon>
        <taxon>Paraconiothyrium</taxon>
    </lineage>
</organism>
<dbReference type="EMBL" id="JAKJXO020000016">
    <property type="protein sequence ID" value="KAL1595149.1"/>
    <property type="molecule type" value="Genomic_DNA"/>
</dbReference>
<evidence type="ECO:0000313" key="1">
    <source>
        <dbReference type="EMBL" id="KAL1595149.1"/>
    </source>
</evidence>
<accession>A0ABR3QSM1</accession>